<dbReference type="InterPro" id="IPR013830">
    <property type="entry name" value="SGNH_hydro"/>
</dbReference>
<keyword evidence="5" id="KW-1185">Reference proteome</keyword>
<name>A0A1G7R4E6_9BACT</name>
<dbReference type="PANTHER" id="PTHR43784">
    <property type="entry name" value="GDSL-LIKE LIPASE/ACYLHYDROLASE, PUTATIVE (AFU_ORTHOLOGUE AFUA_2G00820)-RELATED"/>
    <property type="match status" value="1"/>
</dbReference>
<dbReference type="SUPFAM" id="SSF52266">
    <property type="entry name" value="SGNH hydrolase"/>
    <property type="match status" value="1"/>
</dbReference>
<evidence type="ECO:0000256" key="1">
    <source>
        <dbReference type="SAM" id="MobiDB-lite"/>
    </source>
</evidence>
<dbReference type="InterPro" id="IPR053140">
    <property type="entry name" value="GDSL_Rv0518-like"/>
</dbReference>
<feature type="domain" description="SGNH hydrolase-type esterase" evidence="3">
    <location>
        <begin position="251"/>
        <end position="439"/>
    </location>
</feature>
<sequence>MRLSFAAPLCVLASLLPAAGFAQKDSDWVGTWTSAAMPLTQPSDKAKLPLGYDDVAVRQVVHISQGGKRLRVAFTNEFGTTPLHIRAAHVAFLAAGSRILPATDKALTFDGSPEITIAPGQFAYSDAVVESVPIFSDVVITTSIPAQTMPTITYHALGMTTTWFAPGGDVAAQEFETPAAVPPGIQPPDVSAPVRSLSRSESPVQEPIVKPQPGADTKTAAAPGVIKTSSWYFLKNVEVNKEGHSAAIVTIGDSITDGARSTPDTNRRWPDQLAPLLAANKKTKRLGILNVGISGNRVLKFGAGPSALDRFDRDVVKQPGAKYVVLLDGINDIGNMHRAPVDAITEKEMLDAYTTLANKAHAAGLKIIAATMTPYQGAKYYSEDGEQIREHLNTFFRTSKLFDGVIDFDKIIADPQHPLQFNPKYDSGDHLHPSDAGYTAMAAGIDLKLFRK</sequence>
<dbReference type="OrthoDB" id="1828825at2"/>
<evidence type="ECO:0000313" key="5">
    <source>
        <dbReference type="Proteomes" id="UP000182427"/>
    </source>
</evidence>
<dbReference type="RefSeq" id="WP_083346800.1">
    <property type="nucleotide sequence ID" value="NZ_LT629690.1"/>
</dbReference>
<feature type="region of interest" description="Disordered" evidence="1">
    <location>
        <begin position="200"/>
        <end position="220"/>
    </location>
</feature>
<proteinExistence type="predicted"/>
<dbReference type="AlphaFoldDB" id="A0A1G7R4E6"/>
<feature type="signal peptide" evidence="2">
    <location>
        <begin position="1"/>
        <end position="18"/>
    </location>
</feature>
<accession>A0A1G7R4E6</accession>
<evidence type="ECO:0000313" key="4">
    <source>
        <dbReference type="EMBL" id="SDG05656.1"/>
    </source>
</evidence>
<evidence type="ECO:0000256" key="2">
    <source>
        <dbReference type="SAM" id="SignalP"/>
    </source>
</evidence>
<organism evidence="4 5">
    <name type="scientific">Terriglobus roseus</name>
    <dbReference type="NCBI Taxonomy" id="392734"/>
    <lineage>
        <taxon>Bacteria</taxon>
        <taxon>Pseudomonadati</taxon>
        <taxon>Acidobacteriota</taxon>
        <taxon>Terriglobia</taxon>
        <taxon>Terriglobales</taxon>
        <taxon>Acidobacteriaceae</taxon>
        <taxon>Terriglobus</taxon>
    </lineage>
</organism>
<dbReference type="Proteomes" id="UP000182427">
    <property type="component" value="Chromosome I"/>
</dbReference>
<protein>
    <submittedName>
        <fullName evidence="4">Lysophospholipase L1</fullName>
    </submittedName>
</protein>
<reference evidence="4 5" key="1">
    <citation type="submission" date="2016-10" db="EMBL/GenBank/DDBJ databases">
        <authorList>
            <person name="de Groot N.N."/>
        </authorList>
    </citation>
    <scope>NUCLEOTIDE SEQUENCE [LARGE SCALE GENOMIC DNA]</scope>
    <source>
        <strain evidence="4 5">GAS232</strain>
    </source>
</reference>
<dbReference type="CDD" id="cd01830">
    <property type="entry name" value="XynE_like"/>
    <property type="match status" value="1"/>
</dbReference>
<dbReference type="EMBL" id="LT629690">
    <property type="protein sequence ID" value="SDG05656.1"/>
    <property type="molecule type" value="Genomic_DNA"/>
</dbReference>
<dbReference type="GO" id="GO:0016788">
    <property type="term" value="F:hydrolase activity, acting on ester bonds"/>
    <property type="evidence" value="ECO:0007669"/>
    <property type="project" value="UniProtKB-ARBA"/>
</dbReference>
<evidence type="ECO:0000259" key="3">
    <source>
        <dbReference type="Pfam" id="PF13472"/>
    </source>
</evidence>
<feature type="chain" id="PRO_5009242538" evidence="2">
    <location>
        <begin position="19"/>
        <end position="452"/>
    </location>
</feature>
<dbReference type="PANTHER" id="PTHR43784:SF2">
    <property type="entry name" value="GDSL-LIKE LIPASE_ACYLHYDROLASE, PUTATIVE (AFU_ORTHOLOGUE AFUA_2G00820)-RELATED"/>
    <property type="match status" value="1"/>
</dbReference>
<keyword evidence="2" id="KW-0732">Signal</keyword>
<gene>
    <name evidence="4" type="ORF">SAMN05444167_4126</name>
</gene>
<dbReference type="Pfam" id="PF13472">
    <property type="entry name" value="Lipase_GDSL_2"/>
    <property type="match status" value="1"/>
</dbReference>
<dbReference type="Gene3D" id="3.40.50.1110">
    <property type="entry name" value="SGNH hydrolase"/>
    <property type="match status" value="1"/>
</dbReference>
<dbReference type="InterPro" id="IPR036514">
    <property type="entry name" value="SGNH_hydro_sf"/>
</dbReference>